<protein>
    <recommendedName>
        <fullName evidence="4">DUF4136 domain-containing protein</fullName>
    </recommendedName>
</protein>
<dbReference type="AlphaFoldDB" id="A0A7D3XVZ1"/>
<evidence type="ECO:0000256" key="1">
    <source>
        <dbReference type="SAM" id="SignalP"/>
    </source>
</evidence>
<keyword evidence="3" id="KW-1185">Reference proteome</keyword>
<keyword evidence="1" id="KW-0732">Signal</keyword>
<gene>
    <name evidence="2" type="ORF">FHG85_08230</name>
</gene>
<evidence type="ECO:0000313" key="2">
    <source>
        <dbReference type="EMBL" id="QKG80248.1"/>
    </source>
</evidence>
<feature type="signal peptide" evidence="1">
    <location>
        <begin position="1"/>
        <end position="22"/>
    </location>
</feature>
<accession>A0A7D3XVZ1</accession>
<evidence type="ECO:0000313" key="3">
    <source>
        <dbReference type="Proteomes" id="UP000500961"/>
    </source>
</evidence>
<evidence type="ECO:0008006" key="4">
    <source>
        <dbReference type="Google" id="ProtNLM"/>
    </source>
</evidence>
<dbReference type="RefSeq" id="WP_173074815.1">
    <property type="nucleotide sequence ID" value="NZ_CP041345.1"/>
</dbReference>
<dbReference type="Proteomes" id="UP000500961">
    <property type="component" value="Chromosome"/>
</dbReference>
<reference evidence="2 3" key="1">
    <citation type="submission" date="2019-07" db="EMBL/GenBank/DDBJ databases">
        <title>Thalassofilum flectens gen. nov., sp. nov., a novel moderate thermophilic anaerobe from a shallow sea hot spring in Kunashir Island (Russia), representing a new family in the order Bacteroidales, and proposal of Thalassofilacea fam. nov.</title>
        <authorList>
            <person name="Kochetkova T.V."/>
            <person name="Podosokorskaya O.A."/>
            <person name="Novikov A."/>
            <person name="Elcheninov A.G."/>
            <person name="Toshchakov S.V."/>
            <person name="Kublanov I.V."/>
        </authorList>
    </citation>
    <scope>NUCLEOTIDE SEQUENCE [LARGE SCALE GENOMIC DNA]</scope>
    <source>
        <strain evidence="2 3">38-H</strain>
    </source>
</reference>
<dbReference type="KEGG" id="ttz:FHG85_08230"/>
<name>A0A7D3XVZ1_9BACT</name>
<sequence length="229" mass="26457">MRRTNTIFLTLILFSISTQSFAQKFRKKEVALISYKVSIDHDYYEKFTAFSSLFREPVKPELDRITSHLTVDIWYLIKQRLTEDVGMLLLPIDAYGKKFSYNEYGFPDVGINRALRKGNSKYYISIDVDISPEFAANYINKIIADSSQIVQLKENQLKPKVTIKMNIYNNRGVIPVKIAKGEALSKDIIDLDEKYFDGLVNSNFNTPHETLYKLVNEAINNLTISVYSR</sequence>
<feature type="chain" id="PRO_5029913504" description="DUF4136 domain-containing protein" evidence="1">
    <location>
        <begin position="23"/>
        <end position="229"/>
    </location>
</feature>
<dbReference type="EMBL" id="CP041345">
    <property type="protein sequence ID" value="QKG80248.1"/>
    <property type="molecule type" value="Genomic_DNA"/>
</dbReference>
<proteinExistence type="predicted"/>
<organism evidence="2 3">
    <name type="scientific">Tenuifilum thalassicum</name>
    <dbReference type="NCBI Taxonomy" id="2590900"/>
    <lineage>
        <taxon>Bacteria</taxon>
        <taxon>Pseudomonadati</taxon>
        <taxon>Bacteroidota</taxon>
        <taxon>Bacteroidia</taxon>
        <taxon>Bacteroidales</taxon>
        <taxon>Tenuifilaceae</taxon>
        <taxon>Tenuifilum</taxon>
    </lineage>
</organism>